<comment type="caution">
    <text evidence="10">The sequence shown here is derived from an EMBL/GenBank/DDBJ whole genome shotgun (WGS) entry which is preliminary data.</text>
</comment>
<feature type="region of interest" description="Disordered" evidence="7">
    <location>
        <begin position="1580"/>
        <end position="1611"/>
    </location>
</feature>
<evidence type="ECO:0000259" key="9">
    <source>
        <dbReference type="PROSITE" id="PS50827"/>
    </source>
</evidence>
<dbReference type="SMART" id="SM00571">
    <property type="entry name" value="DDT"/>
    <property type="match status" value="1"/>
</dbReference>
<dbReference type="SUPFAM" id="SSF57903">
    <property type="entry name" value="FYVE/PHD zinc finger"/>
    <property type="match status" value="2"/>
</dbReference>
<feature type="region of interest" description="Disordered" evidence="7">
    <location>
        <begin position="1234"/>
        <end position="1254"/>
    </location>
</feature>
<dbReference type="PROSITE" id="PS01359">
    <property type="entry name" value="ZF_PHD_1"/>
    <property type="match status" value="1"/>
</dbReference>
<feature type="compositionally biased region" description="Polar residues" evidence="7">
    <location>
        <begin position="1597"/>
        <end position="1611"/>
    </location>
</feature>
<dbReference type="InterPro" id="IPR047365">
    <property type="entry name" value="Tudor_AtPTM-like"/>
</dbReference>
<dbReference type="SMART" id="SM00249">
    <property type="entry name" value="PHD"/>
    <property type="match status" value="4"/>
</dbReference>
<dbReference type="InterPro" id="IPR028942">
    <property type="entry name" value="WHIM1_dom"/>
</dbReference>
<accession>A0AAD4PE84</accession>
<dbReference type="InterPro" id="IPR018501">
    <property type="entry name" value="DDT_dom"/>
</dbReference>
<dbReference type="InterPro" id="IPR013083">
    <property type="entry name" value="Znf_RING/FYVE/PHD"/>
</dbReference>
<evidence type="ECO:0000256" key="7">
    <source>
        <dbReference type="SAM" id="MobiDB-lite"/>
    </source>
</evidence>
<evidence type="ECO:0000256" key="3">
    <source>
        <dbReference type="ARBA" id="ARBA00022771"/>
    </source>
</evidence>
<dbReference type="GO" id="GO:0005634">
    <property type="term" value="C:nucleus"/>
    <property type="evidence" value="ECO:0007669"/>
    <property type="project" value="UniProtKB-SubCell"/>
</dbReference>
<feature type="domain" description="PHD-type" evidence="8">
    <location>
        <begin position="416"/>
        <end position="463"/>
    </location>
</feature>
<comment type="subcellular location">
    <subcellularLocation>
        <location evidence="1">Nucleus</location>
    </subcellularLocation>
</comment>
<evidence type="ECO:0000313" key="11">
    <source>
        <dbReference type="Proteomes" id="UP001190926"/>
    </source>
</evidence>
<dbReference type="EMBL" id="SDAM02000019">
    <property type="protein sequence ID" value="KAH6836708.1"/>
    <property type="molecule type" value="Genomic_DNA"/>
</dbReference>
<dbReference type="CDD" id="cd15489">
    <property type="entry name" value="PHD_SF"/>
    <property type="match status" value="1"/>
</dbReference>
<feature type="domain" description="DDT" evidence="9">
    <location>
        <begin position="206"/>
        <end position="266"/>
    </location>
</feature>
<dbReference type="Pfam" id="PF24294">
    <property type="entry name" value="Chromo_PTM"/>
    <property type="match status" value="1"/>
</dbReference>
<proteinExistence type="predicted"/>
<dbReference type="PROSITE" id="PS50827">
    <property type="entry name" value="DDT"/>
    <property type="match status" value="1"/>
</dbReference>
<dbReference type="PANTHER" id="PTHR46508:SF1">
    <property type="entry name" value="PHD FINGER FAMILY PROTEIN"/>
    <property type="match status" value="1"/>
</dbReference>
<evidence type="ECO:0000313" key="10">
    <source>
        <dbReference type="EMBL" id="KAH6836708.1"/>
    </source>
</evidence>
<dbReference type="InterPro" id="IPR019787">
    <property type="entry name" value="Znf_PHD-finger"/>
</dbReference>
<dbReference type="Pfam" id="PF02791">
    <property type="entry name" value="DDT"/>
    <property type="match status" value="1"/>
</dbReference>
<evidence type="ECO:0008006" key="12">
    <source>
        <dbReference type="Google" id="ProtNLM"/>
    </source>
</evidence>
<gene>
    <name evidence="10" type="ORF">C2S53_007365</name>
</gene>
<feature type="region of interest" description="Disordered" evidence="7">
    <location>
        <begin position="663"/>
        <end position="682"/>
    </location>
</feature>
<keyword evidence="11" id="KW-1185">Reference proteome</keyword>
<evidence type="ECO:0000256" key="1">
    <source>
        <dbReference type="ARBA" id="ARBA00004123"/>
    </source>
</evidence>
<dbReference type="Pfam" id="PF21743">
    <property type="entry name" value="PTM_DIR17_Tudor"/>
    <property type="match status" value="1"/>
</dbReference>
<dbReference type="Pfam" id="PF15612">
    <property type="entry name" value="WHIM1"/>
    <property type="match status" value="1"/>
</dbReference>
<keyword evidence="3 6" id="KW-0863">Zinc-finger</keyword>
<reference evidence="10 11" key="1">
    <citation type="journal article" date="2021" name="Nat. Commun.">
        <title>Incipient diploidization of the medicinal plant Perilla within 10,000 years.</title>
        <authorList>
            <person name="Zhang Y."/>
            <person name="Shen Q."/>
            <person name="Leng L."/>
            <person name="Zhang D."/>
            <person name="Chen S."/>
            <person name="Shi Y."/>
            <person name="Ning Z."/>
            <person name="Chen S."/>
        </authorList>
    </citation>
    <scope>NUCLEOTIDE SEQUENCE [LARGE SCALE GENOMIC DNA]</scope>
    <source>
        <strain evidence="11">cv. PC099</strain>
    </source>
</reference>
<keyword evidence="2" id="KW-0479">Metal-binding</keyword>
<evidence type="ECO:0000259" key="8">
    <source>
        <dbReference type="PROSITE" id="PS50016"/>
    </source>
</evidence>
<dbReference type="InterPro" id="IPR019786">
    <property type="entry name" value="Zinc_finger_PHD-type_CS"/>
</dbReference>
<sequence>METVVVRPESRRGRKRKINNVENATVGGGGKKKVVNTRAFELVGRYVQKEFQGSEVLLGRIMNYDSGLYRINYEDGRTEDLISRKVKTLLVEDGELFGEWDKRKEMLNELLSSKDVNLKAATADDTRELKKANPIDSSSLSGVTKSCTADDGVVKVHNDGKDDVDADILSGSCECAREEVAKLDVEVQLVPPPELPPSSGDIGVPEEYVPYLLSVYSFLRSFSVRLFLYPFELDGFVGALNCSVANTLLDSVHVALMCFLKRQFEKLPSDGSELASKVLGCLDWSLLDTLTWPIYLAHYLMAIGYKNGDDWKELFAHCLERDYYTLSAGKKLIILQILCDGVLDTEELRAEMDMREESEVGIDIDTTTELGSCETARVHPRYSKTSGGKDIDATQRDENHHCMESQVGRAIEDDNGDECRLCGMDGVLVCCDGCPSAYHSRCLGLNKVLVSNGSWYCPECKVNASDPKILRGTTLRGGDVFGVDPYKQVFVASCDHLLVVKTSITSESCPRYYNRHCIPGVLNALYAKPEYASVYSEICRGIMQYWELSTDILPSEKKSGIGLKLSNKEGGSLCTSQLVTMLDKVPEMTEVGNHGTCATGTSAEMAGSWHGNCVSDSFLDTMTISDCHADSTREQCKILKTTMTEATQSRSLIGQLANPCASSQQSNSKMTEAVSTRSSNISSVNDTSLEAKGSLISQELNNRVGNGCGSPSGWSLYMGSSFNRTGYINHYLHGDFSASAAANLAILLHEENKVLEHSSDNRQEVMCASIALQVKAFSSAAVRFFWPNVEKKLAEVPRERCSWCYSCKSPVTSKRGCLLNAAASNATRGAMKVLSGVRPVKNGGDERLSGIATYIMFMEESLSGLLVGPFLNDTFRKQWHRQLEQATTCSDIKILLLELEENMRPIALSGDWTKLVECFSSPSSTSQIATVSTQKCKPGRRGKKQPDMVEVVTAGFQKKLTDFTWWRGGIMSKLMFQRGILPSSIIKKPARQGGKKKIAGIRYVEGNEIPRISRQLVWRSAVEISRTVAHLALQVRYLDIHVRWGDLSHPEQMLIDGKCSEAEVSAFRNAFICGKKIVEQEVRYCVAFGSRKHLPSRVMKNVAEVEKILEDGKERYWFSETFIPLYLIREYEQKVEKHKSVNVLSKLQRRHLKASRENIFSFLSWKQGNTVPNCCSCHQDVFYRNAAKCHACQGFCHQQCATTSTVTSEEINFLVICKKCCEAEAATQVAEAATQVDSSSNGSPTSPLLIQGQGVPNPAITKNGNLVCCKGPSSSSSSSSFGALKHSSEVKSINRKTATKKNTKSNWGLVWRKNYCEDTGFDFRLRNILLRGNTDRDSIKPLCRLCDQPYNADLMYIRCDTCKHWYHADSVELDESKIFSLVGFKCCKCRRIKSPVCPYLDPLKKNALKDKVQHLLASKLEIFATGFNRGMIPDHHKEVPITSESPRKAEGIHASAANARRLTSPHEAKQCTESKPEGSHGWNSANVSDPEPRKLPVRRHVNREKDILGQADPFQFEESSTFEANVVSSTEDMSMRRSTRLATNSLTYPAVASAAISEQKLLPSRLQHLASNDCFDLESNVNVKGPPESATGDREISSSVPGNGTPPQVSHNQEKLMRSAETSNQIVACKFCSKTEPWPDLSCPICDITIHKLCSPWFESSSHEDGWRCGGCRDWS</sequence>
<feature type="region of interest" description="Disordered" evidence="7">
    <location>
        <begin position="1457"/>
        <end position="1498"/>
    </location>
</feature>
<dbReference type="InterPro" id="IPR011011">
    <property type="entry name" value="Znf_FYVE_PHD"/>
</dbReference>
<evidence type="ECO:0000256" key="5">
    <source>
        <dbReference type="ARBA" id="ARBA00023242"/>
    </source>
</evidence>
<dbReference type="PANTHER" id="PTHR46508">
    <property type="entry name" value="PHD FINGER FAMILY PROTEIN"/>
    <property type="match status" value="1"/>
</dbReference>
<dbReference type="Proteomes" id="UP001190926">
    <property type="component" value="Unassembled WGS sequence"/>
</dbReference>
<dbReference type="InterPro" id="IPR056618">
    <property type="entry name" value="Chromo_PTM"/>
</dbReference>
<feature type="compositionally biased region" description="Basic and acidic residues" evidence="7">
    <location>
        <begin position="1464"/>
        <end position="1478"/>
    </location>
</feature>
<organism evidence="10 11">
    <name type="scientific">Perilla frutescens var. hirtella</name>
    <name type="common">Perilla citriodora</name>
    <name type="synonym">Perilla setoyensis</name>
    <dbReference type="NCBI Taxonomy" id="608512"/>
    <lineage>
        <taxon>Eukaryota</taxon>
        <taxon>Viridiplantae</taxon>
        <taxon>Streptophyta</taxon>
        <taxon>Embryophyta</taxon>
        <taxon>Tracheophyta</taxon>
        <taxon>Spermatophyta</taxon>
        <taxon>Magnoliopsida</taxon>
        <taxon>eudicotyledons</taxon>
        <taxon>Gunneridae</taxon>
        <taxon>Pentapetalae</taxon>
        <taxon>asterids</taxon>
        <taxon>lamiids</taxon>
        <taxon>Lamiales</taxon>
        <taxon>Lamiaceae</taxon>
        <taxon>Nepetoideae</taxon>
        <taxon>Elsholtzieae</taxon>
        <taxon>Perilla</taxon>
    </lineage>
</organism>
<keyword evidence="4" id="KW-0862">Zinc</keyword>
<dbReference type="InterPro" id="IPR001965">
    <property type="entry name" value="Znf_PHD"/>
</dbReference>
<dbReference type="GO" id="GO:0008270">
    <property type="term" value="F:zinc ion binding"/>
    <property type="evidence" value="ECO:0007669"/>
    <property type="project" value="UniProtKB-KW"/>
</dbReference>
<evidence type="ECO:0000256" key="4">
    <source>
        <dbReference type="ARBA" id="ARBA00022833"/>
    </source>
</evidence>
<dbReference type="GO" id="GO:0000785">
    <property type="term" value="C:chromatin"/>
    <property type="evidence" value="ECO:0007669"/>
    <property type="project" value="UniProtKB-ARBA"/>
</dbReference>
<dbReference type="PROSITE" id="PS50016">
    <property type="entry name" value="ZF_PHD_2"/>
    <property type="match status" value="1"/>
</dbReference>
<dbReference type="Gene3D" id="3.30.40.10">
    <property type="entry name" value="Zinc/RING finger domain, C3HC4 (zinc finger)"/>
    <property type="match status" value="2"/>
</dbReference>
<evidence type="ECO:0000256" key="2">
    <source>
        <dbReference type="ARBA" id="ARBA00022723"/>
    </source>
</evidence>
<protein>
    <recommendedName>
        <fullName evidence="12">DDT domain-containing protein PTM-like</fullName>
    </recommendedName>
</protein>
<name>A0AAD4PE84_PERFH</name>
<feature type="compositionally biased region" description="Polar residues" evidence="7">
    <location>
        <begin position="1237"/>
        <end position="1248"/>
    </location>
</feature>
<evidence type="ECO:0000256" key="6">
    <source>
        <dbReference type="PROSITE-ProRule" id="PRU00146"/>
    </source>
</evidence>
<keyword evidence="5" id="KW-0539">Nucleus</keyword>
<dbReference type="Pfam" id="PF00628">
    <property type="entry name" value="PHD"/>
    <property type="match status" value="1"/>
</dbReference>